<accession>A0A1B2AEL9</accession>
<dbReference type="STRING" id="692370.A6F68_02095"/>
<dbReference type="InterPro" id="IPR021719">
    <property type="entry name" value="Prot_inh_I78"/>
</dbReference>
<proteinExistence type="predicted"/>
<dbReference type="PROSITE" id="PS51257">
    <property type="entry name" value="PROKAR_LIPOPROTEIN"/>
    <property type="match status" value="1"/>
</dbReference>
<dbReference type="PATRIC" id="fig|692370.5.peg.2107"/>
<organism evidence="2 3">
    <name type="scientific">Tsuneonella dongtanensis</name>
    <dbReference type="NCBI Taxonomy" id="692370"/>
    <lineage>
        <taxon>Bacteria</taxon>
        <taxon>Pseudomonadati</taxon>
        <taxon>Pseudomonadota</taxon>
        <taxon>Alphaproteobacteria</taxon>
        <taxon>Sphingomonadales</taxon>
        <taxon>Erythrobacteraceae</taxon>
        <taxon>Tsuneonella</taxon>
    </lineage>
</organism>
<keyword evidence="3" id="KW-1185">Reference proteome</keyword>
<dbReference type="PANTHER" id="PTHR39600">
    <property type="entry name" value="PEPTIDASE INHIBITOR I78 FAMILY PROTEIN"/>
    <property type="match status" value="1"/>
</dbReference>
<evidence type="ECO:0000256" key="1">
    <source>
        <dbReference type="SAM" id="SignalP"/>
    </source>
</evidence>
<gene>
    <name evidence="2" type="ORF">A6F68_02095</name>
</gene>
<dbReference type="RefSeq" id="WP_067679528.1">
    <property type="nucleotide sequence ID" value="NZ_CP016591.1"/>
</dbReference>
<dbReference type="EMBL" id="CP016591">
    <property type="protein sequence ID" value="ANY20597.1"/>
    <property type="molecule type" value="Genomic_DNA"/>
</dbReference>
<feature type="chain" id="PRO_5008534142" evidence="1">
    <location>
        <begin position="20"/>
        <end position="97"/>
    </location>
</feature>
<evidence type="ECO:0000313" key="2">
    <source>
        <dbReference type="EMBL" id="ANY20597.1"/>
    </source>
</evidence>
<name>A0A1B2AEL9_9SPHN</name>
<evidence type="ECO:0000313" key="3">
    <source>
        <dbReference type="Proteomes" id="UP000092932"/>
    </source>
</evidence>
<dbReference type="Pfam" id="PF11720">
    <property type="entry name" value="Inhibitor_I78"/>
    <property type="match status" value="1"/>
</dbReference>
<protein>
    <submittedName>
        <fullName evidence="2">Peptidase inhibitor I78 family protein</fullName>
    </submittedName>
</protein>
<dbReference type="AlphaFoldDB" id="A0A1B2AEL9"/>
<dbReference type="Gene3D" id="3.30.10.10">
    <property type="entry name" value="Trypsin Inhibitor V, subunit A"/>
    <property type="match status" value="1"/>
</dbReference>
<reference evidence="2 3" key="1">
    <citation type="submission" date="2016-07" db="EMBL/GenBank/DDBJ databases">
        <title>Complete genome sequence of Altererythrobacter dongtanensis KCTC 22672, a type strain with esterase isolated from tidal flat.</title>
        <authorList>
            <person name="Cheng H."/>
            <person name="Wu Y.-H."/>
            <person name="Zhou P."/>
            <person name="Huo Y.-Y."/>
            <person name="Wang C.-S."/>
            <person name="Xu X.-W."/>
        </authorList>
    </citation>
    <scope>NUCLEOTIDE SEQUENCE [LARGE SCALE GENOMIC DNA]</scope>
    <source>
        <strain evidence="2 3">KCTC 22672</strain>
    </source>
</reference>
<feature type="signal peptide" evidence="1">
    <location>
        <begin position="1"/>
        <end position="19"/>
    </location>
</feature>
<dbReference type="PANTHER" id="PTHR39600:SF1">
    <property type="entry name" value="PEPTIDASE INHIBITOR I78 FAMILY PROTEIN"/>
    <property type="match status" value="1"/>
</dbReference>
<dbReference type="KEGG" id="ado:A6F68_02095"/>
<keyword evidence="1" id="KW-0732">Signal</keyword>
<dbReference type="Proteomes" id="UP000092932">
    <property type="component" value="Chromosome"/>
</dbReference>
<sequence length="97" mass="10405">MRPIALALLAAPFALGACATVPAEVPAGEGSCFAERVNPWIGHVATPQYRADIAKATGAETIRWLYPDSAMTMDYRPDRLNVKLDKNTDVIRSASCG</sequence>
<dbReference type="OrthoDB" id="8724542at2"/>